<feature type="domain" description="TauD/TfdA-like" evidence="6">
    <location>
        <begin position="19"/>
        <end position="273"/>
    </location>
</feature>
<dbReference type="Pfam" id="PF02668">
    <property type="entry name" value="TauD"/>
    <property type="match status" value="1"/>
</dbReference>
<organism evidence="7 8">
    <name type="scientific">Sphingobium fuliginis ATCC 27551</name>
    <dbReference type="NCBI Taxonomy" id="1208342"/>
    <lineage>
        <taxon>Bacteria</taxon>
        <taxon>Pseudomonadati</taxon>
        <taxon>Pseudomonadota</taxon>
        <taxon>Alphaproteobacteria</taxon>
        <taxon>Sphingomonadales</taxon>
        <taxon>Sphingomonadaceae</taxon>
        <taxon>Sphingobium</taxon>
    </lineage>
</organism>
<evidence type="ECO:0000256" key="2">
    <source>
        <dbReference type="ARBA" id="ARBA00022723"/>
    </source>
</evidence>
<keyword evidence="4" id="KW-0560">Oxidoreductase</keyword>
<keyword evidence="5" id="KW-0408">Iron</keyword>
<dbReference type="Gene3D" id="3.60.130.10">
    <property type="entry name" value="Clavaminate synthase-like"/>
    <property type="match status" value="1"/>
</dbReference>
<evidence type="ECO:0000259" key="6">
    <source>
        <dbReference type="Pfam" id="PF02668"/>
    </source>
</evidence>
<sequence>MTASTLSRFEVTDVSPRIGCTIEADKETLLSGAKVQEIREILERRGVIVFPEINLSDEEQIAFTHTLGIFAHEEGEGNGDKDVVYPITMDETINPIASYLKGAFFWHLDGTMSDKPILASIMSAHALASEGGETEFCNTYAAWDDLPDGEKADLEKLKVVHSVWRSQLYWKPEPSYAEIKQWQGRGSNTLPLVWKHRSGRQSLVLGATAQQIEGLSFAESEALLVRLRDWATQPQFVYRHEWKLGDMVIWDNTGTMHRAMPYAMDSGRLMHRTKLEGEEAFA</sequence>
<evidence type="ECO:0000313" key="8">
    <source>
        <dbReference type="Proteomes" id="UP000311469"/>
    </source>
</evidence>
<dbReference type="RefSeq" id="WP_031299197.1">
    <property type="nucleotide sequence ID" value="NZ_CP041016.1"/>
</dbReference>
<dbReference type="Proteomes" id="UP000311469">
    <property type="component" value="Chromosome cSF1"/>
</dbReference>
<reference evidence="7 8" key="1">
    <citation type="submission" date="2019-06" db="EMBL/GenBank/DDBJ databases">
        <title>Genome organization and adaptive potential of archetypical organophosphate degarding Sphingobium fuliginis ATCC 27551.</title>
        <authorList>
            <person name="Sarwar A."/>
            <person name="Parthasarathy S."/>
            <person name="Singh C."/>
            <person name="Siddavattam D."/>
        </authorList>
    </citation>
    <scope>NUCLEOTIDE SEQUENCE [LARGE SCALE GENOMIC DNA]</scope>
    <source>
        <strain evidence="7 8">ATCC 27551</strain>
    </source>
</reference>
<keyword evidence="3 7" id="KW-0223">Dioxygenase</keyword>
<evidence type="ECO:0000256" key="1">
    <source>
        <dbReference type="ARBA" id="ARBA00005896"/>
    </source>
</evidence>
<accession>A0A5B8CD47</accession>
<dbReference type="SUPFAM" id="SSF51197">
    <property type="entry name" value="Clavaminate synthase-like"/>
    <property type="match status" value="1"/>
</dbReference>
<dbReference type="KEGG" id="sufl:FIL70_04055"/>
<dbReference type="AlphaFoldDB" id="A0A5B8CD47"/>
<gene>
    <name evidence="7" type="ORF">FIL70_04055</name>
</gene>
<dbReference type="EMBL" id="CP041016">
    <property type="protein sequence ID" value="QDC36542.1"/>
    <property type="molecule type" value="Genomic_DNA"/>
</dbReference>
<dbReference type="GO" id="GO:0016706">
    <property type="term" value="F:2-oxoglutarate-dependent dioxygenase activity"/>
    <property type="evidence" value="ECO:0007669"/>
    <property type="project" value="UniProtKB-ARBA"/>
</dbReference>
<protein>
    <submittedName>
        <fullName evidence="7">TauD/TfdA family dioxygenase</fullName>
    </submittedName>
</protein>
<evidence type="ECO:0000313" key="7">
    <source>
        <dbReference type="EMBL" id="QDC36542.1"/>
    </source>
</evidence>
<name>A0A5B8CD47_SPHSA</name>
<evidence type="ECO:0000256" key="5">
    <source>
        <dbReference type="ARBA" id="ARBA00023004"/>
    </source>
</evidence>
<dbReference type="InterPro" id="IPR051178">
    <property type="entry name" value="TfdA_dioxygenase"/>
</dbReference>
<dbReference type="InterPro" id="IPR003819">
    <property type="entry name" value="TauD/TfdA-like"/>
</dbReference>
<keyword evidence="2" id="KW-0479">Metal-binding</keyword>
<dbReference type="InterPro" id="IPR042098">
    <property type="entry name" value="TauD-like_sf"/>
</dbReference>
<evidence type="ECO:0000256" key="4">
    <source>
        <dbReference type="ARBA" id="ARBA00023002"/>
    </source>
</evidence>
<dbReference type="GO" id="GO:0046872">
    <property type="term" value="F:metal ion binding"/>
    <property type="evidence" value="ECO:0007669"/>
    <property type="project" value="UniProtKB-KW"/>
</dbReference>
<proteinExistence type="inferred from homology"/>
<comment type="similarity">
    <text evidence="1">Belongs to the TfdA dioxygenase family.</text>
</comment>
<dbReference type="PANTHER" id="PTHR43779">
    <property type="entry name" value="DIOXYGENASE RV0097-RELATED"/>
    <property type="match status" value="1"/>
</dbReference>
<evidence type="ECO:0000256" key="3">
    <source>
        <dbReference type="ARBA" id="ARBA00022964"/>
    </source>
</evidence>
<dbReference type="PANTHER" id="PTHR43779:SF3">
    <property type="entry name" value="(3R)-3-[(CARBOXYMETHYL)AMINO]FATTY ACID OXYGENASE_DECARBOXYLASE"/>
    <property type="match status" value="1"/>
</dbReference>